<accession>A0ACD3B580</accession>
<gene>
    <name evidence="1" type="ORF">BDN72DRAFT_210942</name>
</gene>
<reference evidence="1 2" key="1">
    <citation type="journal article" date="2019" name="Nat. Ecol. Evol.">
        <title>Megaphylogeny resolves global patterns of mushroom evolution.</title>
        <authorList>
            <person name="Varga T."/>
            <person name="Krizsan K."/>
            <person name="Foldi C."/>
            <person name="Dima B."/>
            <person name="Sanchez-Garcia M."/>
            <person name="Sanchez-Ramirez S."/>
            <person name="Szollosi G.J."/>
            <person name="Szarkandi J.G."/>
            <person name="Papp V."/>
            <person name="Albert L."/>
            <person name="Andreopoulos W."/>
            <person name="Angelini C."/>
            <person name="Antonin V."/>
            <person name="Barry K.W."/>
            <person name="Bougher N.L."/>
            <person name="Buchanan P."/>
            <person name="Buyck B."/>
            <person name="Bense V."/>
            <person name="Catcheside P."/>
            <person name="Chovatia M."/>
            <person name="Cooper J."/>
            <person name="Damon W."/>
            <person name="Desjardin D."/>
            <person name="Finy P."/>
            <person name="Geml J."/>
            <person name="Haridas S."/>
            <person name="Hughes K."/>
            <person name="Justo A."/>
            <person name="Karasinski D."/>
            <person name="Kautmanova I."/>
            <person name="Kiss B."/>
            <person name="Kocsube S."/>
            <person name="Kotiranta H."/>
            <person name="LaButti K.M."/>
            <person name="Lechner B.E."/>
            <person name="Liimatainen K."/>
            <person name="Lipzen A."/>
            <person name="Lukacs Z."/>
            <person name="Mihaltcheva S."/>
            <person name="Morgado L.N."/>
            <person name="Niskanen T."/>
            <person name="Noordeloos M.E."/>
            <person name="Ohm R.A."/>
            <person name="Ortiz-Santana B."/>
            <person name="Ovrebo C."/>
            <person name="Racz N."/>
            <person name="Riley R."/>
            <person name="Savchenko A."/>
            <person name="Shiryaev A."/>
            <person name="Soop K."/>
            <person name="Spirin V."/>
            <person name="Szebenyi C."/>
            <person name="Tomsovsky M."/>
            <person name="Tulloss R.E."/>
            <person name="Uehling J."/>
            <person name="Grigoriev I.V."/>
            <person name="Vagvolgyi C."/>
            <person name="Papp T."/>
            <person name="Martin F.M."/>
            <person name="Miettinen O."/>
            <person name="Hibbett D.S."/>
            <person name="Nagy L.G."/>
        </authorList>
    </citation>
    <scope>NUCLEOTIDE SEQUENCE [LARGE SCALE GENOMIC DNA]</scope>
    <source>
        <strain evidence="1 2">NL-1719</strain>
    </source>
</reference>
<evidence type="ECO:0000313" key="2">
    <source>
        <dbReference type="Proteomes" id="UP000308600"/>
    </source>
</evidence>
<dbReference type="EMBL" id="ML208277">
    <property type="protein sequence ID" value="TFK73203.1"/>
    <property type="molecule type" value="Genomic_DNA"/>
</dbReference>
<protein>
    <submittedName>
        <fullName evidence="1">Uncharacterized protein</fullName>
    </submittedName>
</protein>
<name>A0ACD3B580_9AGAR</name>
<dbReference type="Proteomes" id="UP000308600">
    <property type="component" value="Unassembled WGS sequence"/>
</dbReference>
<keyword evidence="2" id="KW-1185">Reference proteome</keyword>
<proteinExistence type="predicted"/>
<sequence>MKPNDIPFKEAQTKPSGVVSPIATISTPETTPPIKSNEIGDLAKRRGFKGGPLPTSPSRHSYLVGLPQSIKLTSIDTATPSVASPPAAPQSAPIIRNSNRSSSYFGLLTSTPSSTSASATAARIIRARNNFSTPLFHNRPPVSARKFFKNTSFMGLSINTNVNATTGLSTPSPSPSPSPRSPLANMAANLLLHSSIKPPSGDIPIPDALQELYTATDPFASSTKSFYVPNELFDRVEENPDNVDDITQSTTEDDLTTSSTKTDPNANLYDFSFYTEIGNPKPRRRSSKSSREAPTKDADKLASSTNAKASGVMKMKTTIYATYDEIAYGPECSNGGNASVTDRSRKDSRKLKPMDSLTRLRLMAESRARGETVTNTTSTGTNSTESESRSGSLASRPDNWVGKPSSGERLPEKGETVLVVQGPLTMAIAPPTCIETPKHNRTSVSSGEYDKDTLKQSGFKIIFTPPSVPGSPKSRHSRDSTSNTITGKWTLSSPSAPEAIQELEEKEDLVKEELAREKREVERKEKENVVPKTPSPRTKVKAKNRDRSQSRSKSRSRSRGGLGEGLGARDDPTEVVAPILDDKRDDSEVDQYGQAPHKFIKPRFNRHARSTPTSPTRSSSSTTAMVAGKSPSSSRHGHGHSRFKSRSRSTSRGHDSVQGDGTPQTRTRTPAITQQSPKGNSSRSAATDTMSPPPPPAMAASRPLATSTPPPPPAPNQTPSRTWNIPRSPALSSLHYASIPPSGGVSTQNMDSDGKLQKVYRTAAAAAAAASFDMGNTSVGSTTSTLSTGSGGAGAGGLKRTTSRFGGEGRDRIKPTRPSMGTPNNGPADISGSSPSPTTLITPVGENKLRGPAADFEDTLFDSYYSSDMASPVLKVRSSTTMTPVAAGGMSVLPPSPVMEKNALGELGLTSPSPSPSPGGEDDRNASSVAPPLKLDLGTPRVFISEKMKKGHKTLKEKWSNSSLRREMRKGLGRGDGPPVVVDAPSGGGIVNPNPNPNLNPKKTRSMPLYIGTIPMVPMPMRMPTRLPVNNSFNVGTGLESVDEVDGIGMFSEEEGQEEEDRGARDRQEQPKYKLVVVNRTNETPRSSLSSQSHYTDDEDPFSSTPDPGPLAFVAGGSAPEAPASSRRTSGGSRFADVPAGSRPESQYSGTGSATSGSSFAYMVRERTAYYEDDDDEEYREFGLSVHLDPFERLGMAVLDEELGELEGDSDGIDDILMRTGRGG</sequence>
<organism evidence="1 2">
    <name type="scientific">Pluteus cervinus</name>
    <dbReference type="NCBI Taxonomy" id="181527"/>
    <lineage>
        <taxon>Eukaryota</taxon>
        <taxon>Fungi</taxon>
        <taxon>Dikarya</taxon>
        <taxon>Basidiomycota</taxon>
        <taxon>Agaricomycotina</taxon>
        <taxon>Agaricomycetes</taxon>
        <taxon>Agaricomycetidae</taxon>
        <taxon>Agaricales</taxon>
        <taxon>Pluteineae</taxon>
        <taxon>Pluteaceae</taxon>
        <taxon>Pluteus</taxon>
    </lineage>
</organism>
<evidence type="ECO:0000313" key="1">
    <source>
        <dbReference type="EMBL" id="TFK73203.1"/>
    </source>
</evidence>